<dbReference type="Gene3D" id="2.30.30.40">
    <property type="entry name" value="SH3 Domains"/>
    <property type="match status" value="1"/>
</dbReference>
<sequence length="290" mass="30481">MLKGKLQRRLIIGVAVLAVVSLALMIILREDLFPMLAAPGQDEGTIAVPGTLAPTAVPSITPSPIPTPMATEPPPISYTIQSGDTLWGIAIHHSITVDAILQINPGIDPGGMISQGEVILIPVGTSPAPDVPTSEWAHTAQVSIEGGGLRLRRQPNLESEVIVTLAALTPLTVVGRTSDSAWMEVRTPFLEWGWVSAEWLELSINLADIPVIWTAEKADPGDDPPIVEGTAASPPGSYPYVSGVTDHLGEIYQLGQNLGNGVNVFSKIGDSITVNAGFLNPFGTRANSGL</sequence>
<dbReference type="PROSITE" id="PS51782">
    <property type="entry name" value="LYSM"/>
    <property type="match status" value="1"/>
</dbReference>
<name>X1FJE7_9ZZZZ</name>
<dbReference type="EMBL" id="BARU01010397">
    <property type="protein sequence ID" value="GAH32645.1"/>
    <property type="molecule type" value="Genomic_DNA"/>
</dbReference>
<dbReference type="InterPro" id="IPR003646">
    <property type="entry name" value="SH3-like_bac-type"/>
</dbReference>
<dbReference type="SUPFAM" id="SSF54106">
    <property type="entry name" value="LysM domain"/>
    <property type="match status" value="1"/>
</dbReference>
<dbReference type="Pfam" id="PF08239">
    <property type="entry name" value="SH3_3"/>
    <property type="match status" value="1"/>
</dbReference>
<comment type="caution">
    <text evidence="2">The sequence shown here is derived from an EMBL/GenBank/DDBJ whole genome shotgun (WGS) entry which is preliminary data.</text>
</comment>
<dbReference type="SMART" id="SM00257">
    <property type="entry name" value="LysM"/>
    <property type="match status" value="1"/>
</dbReference>
<dbReference type="InterPro" id="IPR018392">
    <property type="entry name" value="LysM"/>
</dbReference>
<reference evidence="2" key="1">
    <citation type="journal article" date="2014" name="Front. Microbiol.">
        <title>High frequency of phylogenetically diverse reductive dehalogenase-homologous genes in deep subseafloor sedimentary metagenomes.</title>
        <authorList>
            <person name="Kawai M."/>
            <person name="Futagami T."/>
            <person name="Toyoda A."/>
            <person name="Takaki Y."/>
            <person name="Nishi S."/>
            <person name="Hori S."/>
            <person name="Arai W."/>
            <person name="Tsubouchi T."/>
            <person name="Morono Y."/>
            <person name="Uchiyama I."/>
            <person name="Ito T."/>
            <person name="Fujiyama A."/>
            <person name="Inagaki F."/>
            <person name="Takami H."/>
        </authorList>
    </citation>
    <scope>NUCLEOTIDE SEQUENCE</scope>
    <source>
        <strain evidence="2">Expedition CK06-06</strain>
    </source>
</reference>
<feature type="domain" description="LysM" evidence="1">
    <location>
        <begin position="76"/>
        <end position="121"/>
    </location>
</feature>
<dbReference type="Gene3D" id="3.10.350.10">
    <property type="entry name" value="LysM domain"/>
    <property type="match status" value="1"/>
</dbReference>
<dbReference type="AlphaFoldDB" id="X1FJE7"/>
<dbReference type="Pfam" id="PF01476">
    <property type="entry name" value="LysM"/>
    <property type="match status" value="1"/>
</dbReference>
<evidence type="ECO:0000259" key="1">
    <source>
        <dbReference type="PROSITE" id="PS51782"/>
    </source>
</evidence>
<accession>X1FJE7</accession>
<organism evidence="2">
    <name type="scientific">marine sediment metagenome</name>
    <dbReference type="NCBI Taxonomy" id="412755"/>
    <lineage>
        <taxon>unclassified sequences</taxon>
        <taxon>metagenomes</taxon>
        <taxon>ecological metagenomes</taxon>
    </lineage>
</organism>
<proteinExistence type="predicted"/>
<gene>
    <name evidence="2" type="ORF">S03H2_19833</name>
</gene>
<evidence type="ECO:0000313" key="2">
    <source>
        <dbReference type="EMBL" id="GAH32645.1"/>
    </source>
</evidence>
<feature type="non-terminal residue" evidence="2">
    <location>
        <position position="290"/>
    </location>
</feature>
<dbReference type="InterPro" id="IPR036779">
    <property type="entry name" value="LysM_dom_sf"/>
</dbReference>
<dbReference type="CDD" id="cd00118">
    <property type="entry name" value="LysM"/>
    <property type="match status" value="1"/>
</dbReference>
<protein>
    <recommendedName>
        <fullName evidence="1">LysM domain-containing protein</fullName>
    </recommendedName>
</protein>